<organism evidence="3 4">
    <name type="scientific">Acinetobacter johnsonii</name>
    <dbReference type="NCBI Taxonomy" id="40214"/>
    <lineage>
        <taxon>Bacteria</taxon>
        <taxon>Pseudomonadati</taxon>
        <taxon>Pseudomonadota</taxon>
        <taxon>Gammaproteobacteria</taxon>
        <taxon>Moraxellales</taxon>
        <taxon>Moraxellaceae</taxon>
        <taxon>Acinetobacter</taxon>
    </lineage>
</organism>
<sequence>MKTLLLLSTALFSTVIFANPSRCEMGRISEPNMRLASYYNSQAASSFSVNCTGKYRIRFNSRNLQDASGNSFLNNGPVKLRTRMTVSGAMDNIWNIPTEQGAGKNNYVVAVRLTERITATTPAGKYRDTVFVNMVF</sequence>
<dbReference type="AlphaFoldDB" id="A0A380U7I8"/>
<name>A0A380U7I8_ACIJO</name>
<evidence type="ECO:0000313" key="4">
    <source>
        <dbReference type="Proteomes" id="UP000254227"/>
    </source>
</evidence>
<proteinExistence type="predicted"/>
<protein>
    <recommendedName>
        <fullName evidence="6">Spore coat protein U domain-containing protein</fullName>
    </recommendedName>
</protein>
<dbReference type="RefSeq" id="WP_004697663.1">
    <property type="nucleotide sequence ID" value="NZ_BBTB01000003.1"/>
</dbReference>
<reference evidence="3 4" key="1">
    <citation type="submission" date="2018-06" db="EMBL/GenBank/DDBJ databases">
        <authorList>
            <consortium name="Pathogen Informatics"/>
            <person name="Doyle S."/>
        </authorList>
    </citation>
    <scope>NUCLEOTIDE SEQUENCE [LARGE SCALE GENOMIC DNA]</scope>
    <source>
        <strain evidence="3 4">NCTC10308</strain>
    </source>
</reference>
<keyword evidence="1" id="KW-0732">Signal</keyword>
<dbReference type="Proteomes" id="UP000254227">
    <property type="component" value="Unassembled WGS sequence"/>
</dbReference>
<feature type="signal peptide" evidence="1">
    <location>
        <begin position="1"/>
        <end position="18"/>
    </location>
</feature>
<evidence type="ECO:0000313" key="3">
    <source>
        <dbReference type="EMBL" id="SUT97126.1"/>
    </source>
</evidence>
<evidence type="ECO:0008006" key="6">
    <source>
        <dbReference type="Google" id="ProtNLM"/>
    </source>
</evidence>
<gene>
    <name evidence="2" type="ORF">I6G67_02260</name>
    <name evidence="3" type="ORF">NCTC10308_02314</name>
</gene>
<dbReference type="Proteomes" id="UP000595107">
    <property type="component" value="Chromosome"/>
</dbReference>
<dbReference type="EMBL" id="CP065666">
    <property type="protein sequence ID" value="QPS04348.1"/>
    <property type="molecule type" value="Genomic_DNA"/>
</dbReference>
<dbReference type="EMBL" id="UFRV01000006">
    <property type="protein sequence ID" value="SUT97126.1"/>
    <property type="molecule type" value="Genomic_DNA"/>
</dbReference>
<evidence type="ECO:0000256" key="1">
    <source>
        <dbReference type="SAM" id="SignalP"/>
    </source>
</evidence>
<reference evidence="2 5" key="2">
    <citation type="submission" date="2020-12" db="EMBL/GenBank/DDBJ databases">
        <title>FDA dAtabase for Regulatory Grade micrObial Sequences (FDA-ARGOS): Supporting development and validation of Infectious Disease Dx tests.</title>
        <authorList>
            <person name="Sproer C."/>
            <person name="Gronow S."/>
            <person name="Severitt S."/>
            <person name="Schroder I."/>
            <person name="Tallon L."/>
            <person name="Sadzewicz L."/>
            <person name="Zhao X."/>
            <person name="Boylan J."/>
            <person name="Ott S."/>
            <person name="Bowen H."/>
            <person name="Vavikolanu K."/>
            <person name="Mehta A."/>
            <person name="Aluvathingal J."/>
            <person name="Nadendla S."/>
            <person name="Lowell S."/>
            <person name="Myers T."/>
            <person name="Yan Y."/>
            <person name="Sichtig H."/>
        </authorList>
    </citation>
    <scope>NUCLEOTIDE SEQUENCE [LARGE SCALE GENOMIC DNA]</scope>
    <source>
        <strain evidence="2 5">FDAARGOS_910</strain>
    </source>
</reference>
<accession>A0A380U7I8</accession>
<evidence type="ECO:0000313" key="5">
    <source>
        <dbReference type="Proteomes" id="UP000595107"/>
    </source>
</evidence>
<evidence type="ECO:0000313" key="2">
    <source>
        <dbReference type="EMBL" id="QPS04348.1"/>
    </source>
</evidence>
<feature type="chain" id="PRO_5036333554" description="Spore coat protein U domain-containing protein" evidence="1">
    <location>
        <begin position="19"/>
        <end position="136"/>
    </location>
</feature>